<dbReference type="Proteomes" id="UP000095751">
    <property type="component" value="Unassembled WGS sequence"/>
</dbReference>
<organism evidence="2 3">
    <name type="scientific">Fragilariopsis cylindrus CCMP1102</name>
    <dbReference type="NCBI Taxonomy" id="635003"/>
    <lineage>
        <taxon>Eukaryota</taxon>
        <taxon>Sar</taxon>
        <taxon>Stramenopiles</taxon>
        <taxon>Ochrophyta</taxon>
        <taxon>Bacillariophyta</taxon>
        <taxon>Bacillariophyceae</taxon>
        <taxon>Bacillariophycidae</taxon>
        <taxon>Bacillariales</taxon>
        <taxon>Bacillariaceae</taxon>
        <taxon>Fragilariopsis</taxon>
    </lineage>
</organism>
<feature type="non-terminal residue" evidence="2">
    <location>
        <position position="824"/>
    </location>
</feature>
<feature type="compositionally biased region" description="Basic residues" evidence="1">
    <location>
        <begin position="70"/>
        <end position="84"/>
    </location>
</feature>
<proteinExistence type="predicted"/>
<feature type="region of interest" description="Disordered" evidence="1">
    <location>
        <begin position="658"/>
        <end position="677"/>
    </location>
</feature>
<evidence type="ECO:0000313" key="3">
    <source>
        <dbReference type="Proteomes" id="UP000095751"/>
    </source>
</evidence>
<dbReference type="EMBL" id="KV784540">
    <property type="protein sequence ID" value="OEU05696.1"/>
    <property type="molecule type" value="Genomic_DNA"/>
</dbReference>
<dbReference type="SUPFAM" id="SSF54928">
    <property type="entry name" value="RNA-binding domain, RBD"/>
    <property type="match status" value="1"/>
</dbReference>
<sequence>MSMFLTSIMMPSTTQQQQQQQQFDVRRYASTTTTIIVDDDHDHDDNDSDNDMIIEEEEDESVTTSSSGSTRKKPKKNRRQKKRQQASQQQPESLLLFNNIKLLHFRNNVVEGGGDGEDHSIRTVLEQEFDALAMNHDLSKFKWISILEKQLVLKLRQHYENDSKKAAATAAVADASSVEIPPKKKKKQVRAEKEQQQNDLIRDLWKIALKASLSNKKGNNVVPDVLRDHFLERMIERQEDSEEKDPSSTSSSLTLTLTEDTDTTEAHNNIELFKHGRDIAVQHPLLWRRYSSKERKLKVKISKQLLQERRNKIDNNNEDDTITNNSDPNSIDTYIQGIRVPALQRYHYEQKTVEERHQEAMEFHLKLKSKLPDPLYLKILTLVDTYVNCFSTGSITASIIESISTDDDDTTDKKKKQTKKEQQKQFRVLLSNLRKILPQGRIHWIGYDIAQFFYVTQPDDVDLVVNNRNQSTDHHITSSWGSKLIFDDPILKYSEINYNDVRESYIQSLLNISKLFLQLEQENASANTNTAAKSTTDGVTSSRTNGVMEDDTIAIDLDDIDFDILDEDPSSEKSILQTYDNVKELTRIDALKNMLSATSTTTTTTTTTSTQRRQPRWYIPLEAMDVNDYWKTKPSSSSSSTTTTTTENNVLDQLIESKHQSQQQSQFINQNQSTNNNNDVFDDNDIFPLEPPIDRLVIIDSLPIDITKERLQQAYERCGLIDSIQIFNFKPELDPTRGKIKTADTNTKKIRTASNTSLKQKWSRPRTPLYAFILFTDTIGASKAVSDPLRIFGMVIDSHLIRSHRACDMKTLYLEDVSDVSVSN</sequence>
<keyword evidence="3" id="KW-1185">Reference proteome</keyword>
<feature type="compositionally biased region" description="Low complexity" evidence="1">
    <location>
        <begin position="660"/>
        <end position="677"/>
    </location>
</feature>
<gene>
    <name evidence="2" type="ORF">FRACYDRAFT_258633</name>
</gene>
<feature type="compositionally biased region" description="Low complexity" evidence="1">
    <location>
        <begin position="247"/>
        <end position="258"/>
    </location>
</feature>
<feature type="region of interest" description="Disordered" evidence="1">
    <location>
        <begin position="237"/>
        <end position="261"/>
    </location>
</feature>
<accession>A0A1E7EII5</accession>
<dbReference type="KEGG" id="fcy:FRACYDRAFT_258633"/>
<feature type="region of interest" description="Disordered" evidence="1">
    <location>
        <begin position="526"/>
        <end position="545"/>
    </location>
</feature>
<dbReference type="InterPro" id="IPR035979">
    <property type="entry name" value="RBD_domain_sf"/>
</dbReference>
<dbReference type="InterPro" id="IPR012677">
    <property type="entry name" value="Nucleotide-bd_a/b_plait_sf"/>
</dbReference>
<evidence type="ECO:0000256" key="1">
    <source>
        <dbReference type="SAM" id="MobiDB-lite"/>
    </source>
</evidence>
<feature type="compositionally biased region" description="Low complexity" evidence="1">
    <location>
        <begin position="526"/>
        <end position="536"/>
    </location>
</feature>
<name>A0A1E7EII5_9STRA</name>
<dbReference type="InParanoid" id="A0A1E7EII5"/>
<dbReference type="OrthoDB" id="201398at2759"/>
<reference evidence="2 3" key="1">
    <citation type="submission" date="2016-09" db="EMBL/GenBank/DDBJ databases">
        <title>Extensive genetic diversity and differential bi-allelic expression allows diatom success in the polar Southern Ocean.</title>
        <authorList>
            <consortium name="DOE Joint Genome Institute"/>
            <person name="Mock T."/>
            <person name="Otillar R.P."/>
            <person name="Strauss J."/>
            <person name="Dupont C."/>
            <person name="Frickenhaus S."/>
            <person name="Maumus F."/>
            <person name="Mcmullan M."/>
            <person name="Sanges R."/>
            <person name="Schmutz J."/>
            <person name="Toseland A."/>
            <person name="Valas R."/>
            <person name="Veluchamy A."/>
            <person name="Ward B.J."/>
            <person name="Allen A."/>
            <person name="Barry K."/>
            <person name="Falciatore A."/>
            <person name="Ferrante M."/>
            <person name="Fortunato A.E."/>
            <person name="Gloeckner G."/>
            <person name="Gruber A."/>
            <person name="Hipkin R."/>
            <person name="Janech M."/>
            <person name="Kroth P."/>
            <person name="Leese F."/>
            <person name="Lindquist E."/>
            <person name="Lyon B.R."/>
            <person name="Martin J."/>
            <person name="Mayer C."/>
            <person name="Parker M."/>
            <person name="Quesneville H."/>
            <person name="Raymond J."/>
            <person name="Uhlig C."/>
            <person name="Valentin K.U."/>
            <person name="Worden A.Z."/>
            <person name="Armbrust E.V."/>
            <person name="Bowler C."/>
            <person name="Green B."/>
            <person name="Moulton V."/>
            <person name="Van Oosterhout C."/>
            <person name="Grigoriev I."/>
        </authorList>
    </citation>
    <scope>NUCLEOTIDE SEQUENCE [LARGE SCALE GENOMIC DNA]</scope>
    <source>
        <strain evidence="2 3">CCMP1102</strain>
    </source>
</reference>
<dbReference type="Gene3D" id="3.30.70.330">
    <property type="match status" value="1"/>
</dbReference>
<feature type="region of interest" description="Disordered" evidence="1">
    <location>
        <begin position="1"/>
        <end position="26"/>
    </location>
</feature>
<dbReference type="AlphaFoldDB" id="A0A1E7EII5"/>
<protein>
    <submittedName>
        <fullName evidence="2">Uncharacterized protein</fullName>
    </submittedName>
</protein>
<feature type="region of interest" description="Disordered" evidence="1">
    <location>
        <begin position="55"/>
        <end position="91"/>
    </location>
</feature>
<dbReference type="GO" id="GO:0003676">
    <property type="term" value="F:nucleic acid binding"/>
    <property type="evidence" value="ECO:0007669"/>
    <property type="project" value="InterPro"/>
</dbReference>
<evidence type="ECO:0000313" key="2">
    <source>
        <dbReference type="EMBL" id="OEU05696.1"/>
    </source>
</evidence>